<dbReference type="EMBL" id="OZ034821">
    <property type="protein sequence ID" value="CAL1406873.1"/>
    <property type="molecule type" value="Genomic_DNA"/>
</dbReference>
<protein>
    <recommendedName>
        <fullName evidence="4">Secreted protein</fullName>
    </recommendedName>
</protein>
<dbReference type="Proteomes" id="UP001497516">
    <property type="component" value="Chromosome 8"/>
</dbReference>
<name>A0AAV2GAK9_9ROSI</name>
<dbReference type="AlphaFoldDB" id="A0AAV2GAK9"/>
<accession>A0AAV2GAK9</accession>
<feature type="chain" id="PRO_5043416012" description="Secreted protein" evidence="1">
    <location>
        <begin position="23"/>
        <end position="97"/>
    </location>
</feature>
<evidence type="ECO:0000256" key="1">
    <source>
        <dbReference type="SAM" id="SignalP"/>
    </source>
</evidence>
<organism evidence="2 3">
    <name type="scientific">Linum trigynum</name>
    <dbReference type="NCBI Taxonomy" id="586398"/>
    <lineage>
        <taxon>Eukaryota</taxon>
        <taxon>Viridiplantae</taxon>
        <taxon>Streptophyta</taxon>
        <taxon>Embryophyta</taxon>
        <taxon>Tracheophyta</taxon>
        <taxon>Spermatophyta</taxon>
        <taxon>Magnoliopsida</taxon>
        <taxon>eudicotyledons</taxon>
        <taxon>Gunneridae</taxon>
        <taxon>Pentapetalae</taxon>
        <taxon>rosids</taxon>
        <taxon>fabids</taxon>
        <taxon>Malpighiales</taxon>
        <taxon>Linaceae</taxon>
        <taxon>Linum</taxon>
    </lineage>
</organism>
<gene>
    <name evidence="2" type="ORF">LTRI10_LOCUS46569</name>
</gene>
<reference evidence="2 3" key="1">
    <citation type="submission" date="2024-04" db="EMBL/GenBank/DDBJ databases">
        <authorList>
            <person name="Fracassetti M."/>
        </authorList>
    </citation>
    <scope>NUCLEOTIDE SEQUENCE [LARGE SCALE GENOMIC DNA]</scope>
</reference>
<evidence type="ECO:0000313" key="2">
    <source>
        <dbReference type="EMBL" id="CAL1406873.1"/>
    </source>
</evidence>
<proteinExistence type="predicted"/>
<keyword evidence="3" id="KW-1185">Reference proteome</keyword>
<feature type="signal peptide" evidence="1">
    <location>
        <begin position="1"/>
        <end position="22"/>
    </location>
</feature>
<keyword evidence="1" id="KW-0732">Signal</keyword>
<sequence length="97" mass="10466">MTTAITLLVLNIIGIAVRISNSINNEDDGKGGSGADVYCGVGDSSCWCCRCCGCRLIRSSEAEKEIGRCTFGRPSTAVELKKFDSDRRESRRATVTL</sequence>
<evidence type="ECO:0000313" key="3">
    <source>
        <dbReference type="Proteomes" id="UP001497516"/>
    </source>
</evidence>
<evidence type="ECO:0008006" key="4">
    <source>
        <dbReference type="Google" id="ProtNLM"/>
    </source>
</evidence>